<name>A0A0A1T897_9HYPO</name>
<gene>
    <name evidence="1" type="ORF">VHEMI08910</name>
</gene>
<sequence>MLNSTEASALSMVTADDWNNQQTISATSWFRMRSFTAEFLEKALKYKLRPATSENITKLRNASKCHWDAWETLPTQLRYYSNCWLIDSDPQVSFMKASIYITYLHCDYLICKMIEQHDELGRQRALTVSAQILSLIQEIGSFRRRNPVFHMRFAYLLVWDGLSPAITLSKAVQKMAREEKEDVILPPDVDRARIIRLLSVFVSDLEGISEPGEPTYEVCERARASISGALDELLSGPQLEVHATIAPKTTAPQNIGAAMLGGPDRVNTATMDGWDWFGDADWANMMDWTNMYAEL</sequence>
<accession>A0A0A1T897</accession>
<keyword evidence="2" id="KW-1185">Reference proteome</keyword>
<evidence type="ECO:0000313" key="1">
    <source>
        <dbReference type="EMBL" id="CEJ93316.1"/>
    </source>
</evidence>
<evidence type="ECO:0000313" key="2">
    <source>
        <dbReference type="Proteomes" id="UP000039046"/>
    </source>
</evidence>
<proteinExistence type="predicted"/>
<dbReference type="EMBL" id="CDHN01000005">
    <property type="protein sequence ID" value="CEJ93316.1"/>
    <property type="molecule type" value="Genomic_DNA"/>
</dbReference>
<organism evidence="1 2">
    <name type="scientific">[Torrubiella] hemipterigena</name>
    <dbReference type="NCBI Taxonomy" id="1531966"/>
    <lineage>
        <taxon>Eukaryota</taxon>
        <taxon>Fungi</taxon>
        <taxon>Dikarya</taxon>
        <taxon>Ascomycota</taxon>
        <taxon>Pezizomycotina</taxon>
        <taxon>Sordariomycetes</taxon>
        <taxon>Hypocreomycetidae</taxon>
        <taxon>Hypocreales</taxon>
        <taxon>Clavicipitaceae</taxon>
        <taxon>Clavicipitaceae incertae sedis</taxon>
        <taxon>'Torrubiella' clade</taxon>
    </lineage>
</organism>
<dbReference type="Proteomes" id="UP000039046">
    <property type="component" value="Unassembled WGS sequence"/>
</dbReference>
<reference evidence="1 2" key="1">
    <citation type="journal article" date="2015" name="Genome Announc.">
        <title>Draft Genome Sequence and Gene Annotation of the Entomopathogenic Fungus Verticillium hemipterigenum.</title>
        <authorList>
            <person name="Horn F."/>
            <person name="Habel A."/>
            <person name="Scharf D.H."/>
            <person name="Dworschak J."/>
            <person name="Brakhage A.A."/>
            <person name="Guthke R."/>
            <person name="Hertweck C."/>
            <person name="Linde J."/>
        </authorList>
    </citation>
    <scope>NUCLEOTIDE SEQUENCE [LARGE SCALE GENOMIC DNA]</scope>
</reference>
<dbReference type="HOGENOM" id="CLU_943942_0_0_1"/>
<dbReference type="AlphaFoldDB" id="A0A0A1T897"/>
<dbReference type="OrthoDB" id="4898680at2759"/>
<protein>
    <submittedName>
        <fullName evidence="1">Uncharacterized protein</fullName>
    </submittedName>
</protein>
<dbReference type="STRING" id="1531966.A0A0A1T897"/>